<comment type="function">
    <text evidence="8">Putative transporter.</text>
</comment>
<evidence type="ECO:0000256" key="5">
    <source>
        <dbReference type="ARBA" id="ARBA00022737"/>
    </source>
</evidence>
<reference evidence="15 16" key="1">
    <citation type="submission" date="2017-12" db="EMBL/GenBank/DDBJ databases">
        <title>Integrating genomic resources of turbot (Scophthalmus maximus) in depth evaluation of genetic and physical mapping variation across individuals.</title>
        <authorList>
            <person name="Martinez P."/>
        </authorList>
    </citation>
    <scope>NUCLEOTIDE SEQUENCE [LARGE SCALE GENOMIC DNA]</scope>
</reference>
<dbReference type="SUPFAM" id="SSF57535">
    <property type="entry name" value="Complement control module/SCR domain"/>
    <property type="match status" value="1"/>
</dbReference>
<dbReference type="PANTHER" id="PTHR24254">
    <property type="entry name" value="PROTHROMBIN"/>
    <property type="match status" value="1"/>
</dbReference>
<feature type="transmembrane region" description="Helical" evidence="11">
    <location>
        <begin position="259"/>
        <end position="280"/>
    </location>
</feature>
<feature type="domain" description="CUB" evidence="12">
    <location>
        <begin position="467"/>
        <end position="575"/>
    </location>
</feature>
<dbReference type="Proteomes" id="UP000246464">
    <property type="component" value="Chromosome 5"/>
</dbReference>
<evidence type="ECO:0000256" key="9">
    <source>
        <dbReference type="ARBA" id="ARBA00093775"/>
    </source>
</evidence>
<keyword evidence="7" id="KW-0325">Glycoprotein</keyword>
<evidence type="ECO:0000259" key="12">
    <source>
        <dbReference type="PROSITE" id="PS01180"/>
    </source>
</evidence>
<dbReference type="Pfam" id="PF00084">
    <property type="entry name" value="Sushi"/>
    <property type="match status" value="2"/>
</dbReference>
<gene>
    <name evidence="15" type="ORF">SMAX5B_005602</name>
</gene>
<name>A0A2U9BB73_SCOMX</name>
<comment type="subcellular location">
    <subcellularLocation>
        <location evidence="1">Secreted</location>
    </subcellularLocation>
</comment>
<dbReference type="PROSITE" id="PS01180">
    <property type="entry name" value="CUB"/>
    <property type="match status" value="1"/>
</dbReference>
<feature type="domain" description="Peptidase S1" evidence="13">
    <location>
        <begin position="796"/>
        <end position="1079"/>
    </location>
</feature>
<feature type="transmembrane region" description="Helical" evidence="11">
    <location>
        <begin position="316"/>
        <end position="335"/>
    </location>
</feature>
<evidence type="ECO:0000259" key="13">
    <source>
        <dbReference type="PROSITE" id="PS50240"/>
    </source>
</evidence>
<keyword evidence="3" id="KW-0245">EGF-like domain</keyword>
<keyword evidence="15" id="KW-0378">Hydrolase</keyword>
<keyword evidence="5" id="KW-0677">Repeat</keyword>
<feature type="transmembrane region" description="Helical" evidence="11">
    <location>
        <begin position="135"/>
        <end position="156"/>
    </location>
</feature>
<dbReference type="SMART" id="SM00032">
    <property type="entry name" value="CCP"/>
    <property type="match status" value="2"/>
</dbReference>
<feature type="transmembrane region" description="Helical" evidence="11">
    <location>
        <begin position="67"/>
        <end position="86"/>
    </location>
</feature>
<evidence type="ECO:0000256" key="1">
    <source>
        <dbReference type="ARBA" id="ARBA00004613"/>
    </source>
</evidence>
<evidence type="ECO:0000313" key="16">
    <source>
        <dbReference type="Proteomes" id="UP000246464"/>
    </source>
</evidence>
<sequence length="1079" mass="118263">MNRTHLKRFNILKMALAGSEATRDGGREETFLYRSLRIAAVVALYWFISITMVFLNNYLLDNKDLDAPLFITFFQCLVTVGLCWLMQLLSRLCPWLVDFPAVTFDLKTSREVLPLSVVFISMITFNNLCLKHVGVAFYTVGRSLTTVFNVLLSYVILKQTTSLRAIICCGVILGGFWLGVDQEGLAGSLSMSGVVFGIIASACVSLNAIYTKKVMPAVDGNIWKLSYYNNINACVLFVPLIIVFGECGHLASFSRLTDLGFWGMMTLGGVFGFGIGYVTGLQIKFTSPLSHNVSGTAKACAQTVIAVAYYSSSKSMLWWTSNMMVLCGSSAYTWVKTLEMKKTPSKDTQDSAKEKLLPGDKESVGAVQTGDNCPSAEWNVMCRPCCEYHLIQCRCPSKGSRVGYTVPCCRNALDQCDPCIIHPGCSLFENCKTCHNGTWKANDDFFVNGKFCTECRQGWSGGDCKTCGGVIWRAQGHIALESYPTNARCEWTVRAQRGRAIELRFSLLSLESDHSCRYDYVEVRDGDGLGARVIGRFCGDRPPPPLRSSGNLLHVLFSSDGYNNFDGFVLTFQEISGSNCASSSEVLHYTRLCLSFILVKRMFSSIAARRNPACAAPDEPANGYVLPEYGQRSRVPCAPPPKLLNGFHTAAAEKAGGAETVEFFCRNSYVLSGSRQSACLTNGSWSSRPPKCVRACREPKVSELVRQSVAAPRRASPNQRLPLSSRYDIHDLSSAGFVPLAVGDGGAPGELPRGFHAVHTSVEYACASPLYRHAGSSRRTCLKSGRWSGRHVSCSPVCGKFDAFSPRNLSDTRWPWHVAVYVRGATVPGRRAAAEESSVWSLACSGALLSQRSVLVAAQCVVDEREQQPLHPAHVKVVMQHRASRDRLKSQQHLRVSDILVHPNFFSAPDSNVAVLKLKDKAKISERVLPVCLPRMQGGEVTAQEAYAARWMLLPNGRGQPGRYAAPSRTELVELSDVARCEREFARGGARAAAIADGALCVVRTPPGPDSPCPGVIPGLTTLPDASPSTGRTRGASGTSWQLLGVESFSREEHDCHRHTHAVQTRIGNFRDWIEKNMN</sequence>
<evidence type="ECO:0000256" key="8">
    <source>
        <dbReference type="ARBA" id="ARBA00093767"/>
    </source>
</evidence>
<dbReference type="SUPFAM" id="SSF103481">
    <property type="entry name" value="Multidrug resistance efflux transporter EmrE"/>
    <property type="match status" value="1"/>
</dbReference>
<comment type="caution">
    <text evidence="10">Lacks conserved residue(s) required for the propagation of feature annotation.</text>
</comment>
<dbReference type="InterPro" id="IPR037185">
    <property type="entry name" value="EmrE-like"/>
</dbReference>
<dbReference type="EMBL" id="CP026247">
    <property type="protein sequence ID" value="AWP01198.1"/>
    <property type="molecule type" value="Genomic_DNA"/>
</dbReference>
<dbReference type="SMART" id="SM00042">
    <property type="entry name" value="CUB"/>
    <property type="match status" value="1"/>
</dbReference>
<evidence type="ECO:0000313" key="15">
    <source>
        <dbReference type="EMBL" id="AWP01198.1"/>
    </source>
</evidence>
<evidence type="ECO:0000256" key="10">
    <source>
        <dbReference type="PROSITE-ProRule" id="PRU00302"/>
    </source>
</evidence>
<dbReference type="SUPFAM" id="SSF50494">
    <property type="entry name" value="Trypsin-like serine proteases"/>
    <property type="match status" value="1"/>
</dbReference>
<evidence type="ECO:0000256" key="3">
    <source>
        <dbReference type="ARBA" id="ARBA00022536"/>
    </source>
</evidence>
<keyword evidence="11" id="KW-0472">Membrane</keyword>
<dbReference type="STRING" id="52904.ENSSMAP00000014208"/>
<dbReference type="Gene3D" id="2.40.10.10">
    <property type="entry name" value="Trypsin-like serine proteases"/>
    <property type="match status" value="1"/>
</dbReference>
<feature type="transmembrane region" description="Helical" evidence="11">
    <location>
        <begin position="186"/>
        <end position="210"/>
    </location>
</feature>
<organism evidence="15 16">
    <name type="scientific">Scophthalmus maximus</name>
    <name type="common">Turbot</name>
    <name type="synonym">Psetta maxima</name>
    <dbReference type="NCBI Taxonomy" id="52904"/>
    <lineage>
        <taxon>Eukaryota</taxon>
        <taxon>Metazoa</taxon>
        <taxon>Chordata</taxon>
        <taxon>Craniata</taxon>
        <taxon>Vertebrata</taxon>
        <taxon>Euteleostomi</taxon>
        <taxon>Actinopterygii</taxon>
        <taxon>Neopterygii</taxon>
        <taxon>Teleostei</taxon>
        <taxon>Neoteleostei</taxon>
        <taxon>Acanthomorphata</taxon>
        <taxon>Carangaria</taxon>
        <taxon>Pleuronectiformes</taxon>
        <taxon>Pleuronectoidei</taxon>
        <taxon>Scophthalmidae</taxon>
        <taxon>Scophthalmus</taxon>
    </lineage>
</organism>
<evidence type="ECO:0000256" key="6">
    <source>
        <dbReference type="ARBA" id="ARBA00023157"/>
    </source>
</evidence>
<accession>A0A2U9BB73</accession>
<evidence type="ECO:0000256" key="11">
    <source>
        <dbReference type="SAM" id="Phobius"/>
    </source>
</evidence>
<dbReference type="PROSITE" id="PS50923">
    <property type="entry name" value="SUSHI"/>
    <property type="match status" value="2"/>
</dbReference>
<dbReference type="PROSITE" id="PS50240">
    <property type="entry name" value="TRYPSIN_DOM"/>
    <property type="match status" value="1"/>
</dbReference>
<dbReference type="InterPro" id="IPR035914">
    <property type="entry name" value="Sperma_CUB_dom_sf"/>
</dbReference>
<dbReference type="AlphaFoldDB" id="A0A2U9BB73"/>
<keyword evidence="16" id="KW-1185">Reference proteome</keyword>
<dbReference type="Pfam" id="PF00089">
    <property type="entry name" value="Trypsin"/>
    <property type="match status" value="1"/>
</dbReference>
<dbReference type="GO" id="GO:0006508">
    <property type="term" value="P:proteolysis"/>
    <property type="evidence" value="ECO:0007669"/>
    <property type="project" value="UniProtKB-KW"/>
</dbReference>
<dbReference type="GO" id="GO:0005576">
    <property type="term" value="C:extracellular region"/>
    <property type="evidence" value="ECO:0007669"/>
    <property type="project" value="UniProtKB-SubCell"/>
</dbReference>
<dbReference type="CDD" id="cd00033">
    <property type="entry name" value="CCP"/>
    <property type="match status" value="2"/>
</dbReference>
<protein>
    <submittedName>
        <fullName evidence="15">Putative inactive serine protease PAMR1-like</fullName>
    </submittedName>
</protein>
<evidence type="ECO:0000256" key="4">
    <source>
        <dbReference type="ARBA" id="ARBA00022729"/>
    </source>
</evidence>
<feature type="domain" description="Sushi" evidence="14">
    <location>
        <begin position="743"/>
        <end position="796"/>
    </location>
</feature>
<dbReference type="InterPro" id="IPR051659">
    <property type="entry name" value="Serine_Protease_S1-Domain"/>
</dbReference>
<keyword evidence="10" id="KW-0768">Sushi</keyword>
<dbReference type="InterPro" id="IPR000859">
    <property type="entry name" value="CUB_dom"/>
</dbReference>
<keyword evidence="15" id="KW-0645">Protease</keyword>
<evidence type="ECO:0000259" key="14">
    <source>
        <dbReference type="PROSITE" id="PS50923"/>
    </source>
</evidence>
<feature type="disulfide bond" evidence="10">
    <location>
        <begin position="665"/>
        <end position="692"/>
    </location>
</feature>
<feature type="transmembrane region" description="Helical" evidence="11">
    <location>
        <begin position="163"/>
        <end position="180"/>
    </location>
</feature>
<feature type="transmembrane region" description="Helical" evidence="11">
    <location>
        <begin position="36"/>
        <end position="55"/>
    </location>
</feature>
<keyword evidence="11" id="KW-0812">Transmembrane</keyword>
<dbReference type="GO" id="GO:0004252">
    <property type="term" value="F:serine-type endopeptidase activity"/>
    <property type="evidence" value="ECO:0007669"/>
    <property type="project" value="InterPro"/>
</dbReference>
<dbReference type="InterPro" id="IPR035976">
    <property type="entry name" value="Sushi/SCR/CCP_sf"/>
</dbReference>
<dbReference type="PANTHER" id="PTHR24254:SF9">
    <property type="entry name" value="INACTIVE SERINE PROTEASE PAMR1"/>
    <property type="match status" value="1"/>
</dbReference>
<dbReference type="InterPro" id="IPR000436">
    <property type="entry name" value="Sushi_SCR_CCP_dom"/>
</dbReference>
<dbReference type="Pfam" id="PF00431">
    <property type="entry name" value="CUB"/>
    <property type="match status" value="1"/>
</dbReference>
<keyword evidence="6 10" id="KW-1015">Disulfide bond</keyword>
<dbReference type="InterPro" id="IPR043504">
    <property type="entry name" value="Peptidase_S1_PA_chymotrypsin"/>
</dbReference>
<evidence type="ECO:0000256" key="2">
    <source>
        <dbReference type="ARBA" id="ARBA00022525"/>
    </source>
</evidence>
<dbReference type="InterPro" id="IPR001254">
    <property type="entry name" value="Trypsin_dom"/>
</dbReference>
<keyword evidence="4" id="KW-0732">Signal</keyword>
<dbReference type="InterPro" id="IPR004853">
    <property type="entry name" value="Sugar_P_trans_dom"/>
</dbReference>
<dbReference type="InterPro" id="IPR009003">
    <property type="entry name" value="Peptidase_S1_PA"/>
</dbReference>
<feature type="transmembrane region" description="Helical" evidence="11">
    <location>
        <begin position="231"/>
        <end position="253"/>
    </location>
</feature>
<comment type="similarity">
    <text evidence="9">Belongs to the TPT transporter family. SLC35E subfamily.</text>
</comment>
<keyword evidence="2" id="KW-0964">Secreted</keyword>
<dbReference type="CDD" id="cd00041">
    <property type="entry name" value="CUB"/>
    <property type="match status" value="1"/>
</dbReference>
<dbReference type="Pfam" id="PF03151">
    <property type="entry name" value="TPT"/>
    <property type="match status" value="1"/>
</dbReference>
<evidence type="ECO:0000256" key="7">
    <source>
        <dbReference type="ARBA" id="ARBA00023180"/>
    </source>
</evidence>
<keyword evidence="11" id="KW-1133">Transmembrane helix</keyword>
<dbReference type="SUPFAM" id="SSF49854">
    <property type="entry name" value="Spermadhesin, CUB domain"/>
    <property type="match status" value="1"/>
</dbReference>
<dbReference type="SMART" id="SM00020">
    <property type="entry name" value="Tryp_SPc"/>
    <property type="match status" value="1"/>
</dbReference>
<dbReference type="FunFam" id="2.60.120.290:FF:000005">
    <property type="entry name" value="Procollagen C-endopeptidase enhancer 1"/>
    <property type="match status" value="1"/>
</dbReference>
<dbReference type="Gene3D" id="2.10.70.10">
    <property type="entry name" value="Complement Module, domain 1"/>
    <property type="match status" value="2"/>
</dbReference>
<dbReference type="Gene3D" id="2.60.120.290">
    <property type="entry name" value="Spermadhesin, CUB domain"/>
    <property type="match status" value="1"/>
</dbReference>
<proteinExistence type="inferred from homology"/>
<feature type="domain" description="Sushi" evidence="14">
    <location>
        <begin position="635"/>
        <end position="694"/>
    </location>
</feature>